<dbReference type="Proteomes" id="UP000468864">
    <property type="component" value="Unassembled WGS sequence"/>
</dbReference>
<accession>A0A6N9ZCR4</accession>
<comment type="caution">
    <text evidence="1">The sequence shown here is derived from an EMBL/GenBank/DDBJ whole genome shotgun (WGS) entry which is preliminary data.</text>
</comment>
<dbReference type="AlphaFoldDB" id="A0A6N9ZCR4"/>
<evidence type="ECO:0000313" key="2">
    <source>
        <dbReference type="Proteomes" id="UP000468864"/>
    </source>
</evidence>
<reference evidence="1 2" key="1">
    <citation type="submission" date="2019-12" db="EMBL/GenBank/DDBJ databases">
        <title>Rhizobium genotypes associated with high levels of biological nitrogen fixation by grain legumes in a temperate-maritime cropping system.</title>
        <authorList>
            <person name="Maluk M."/>
            <person name="Francesc Ferrando Molina F."/>
            <person name="Lopez Del Egido L."/>
            <person name="Lafos M."/>
            <person name="Langarica-Fuentes A."/>
            <person name="Gebre Yohannes G."/>
            <person name="Young M.W."/>
            <person name="Martin P."/>
            <person name="Gantlett R."/>
            <person name="Kenicer G."/>
            <person name="Hawes C."/>
            <person name="Begg G.S."/>
            <person name="Quilliam R.S."/>
            <person name="Squire G.R."/>
            <person name="Poole P.S."/>
            <person name="Young P.W."/>
            <person name="Iannetta P.M."/>
            <person name="James E.K."/>
        </authorList>
    </citation>
    <scope>NUCLEOTIDE SEQUENCE [LARGE SCALE GENOMIC DNA]</scope>
    <source>
        <strain evidence="1 2">JHI2449</strain>
    </source>
</reference>
<sequence length="88" mass="8863">MSMRIIADVSLAVASNKSAKPRAIAACVCVNSNCSAAAAIVLAQPQIGFARSLEDTPAVSVSPIAKDFTRIDRASSPGSVSHPGLAPG</sequence>
<evidence type="ECO:0000313" key="1">
    <source>
        <dbReference type="EMBL" id="NEH91026.1"/>
    </source>
</evidence>
<organism evidence="1 2">
    <name type="scientific">Rhizobium laguerreae</name>
    <dbReference type="NCBI Taxonomy" id="1076926"/>
    <lineage>
        <taxon>Bacteria</taxon>
        <taxon>Pseudomonadati</taxon>
        <taxon>Pseudomonadota</taxon>
        <taxon>Alphaproteobacteria</taxon>
        <taxon>Hyphomicrobiales</taxon>
        <taxon>Rhizobiaceae</taxon>
        <taxon>Rhizobium/Agrobacterium group</taxon>
        <taxon>Rhizobium</taxon>
    </lineage>
</organism>
<name>A0A6N9ZCR4_9HYPH</name>
<protein>
    <submittedName>
        <fullName evidence="1">Uncharacterized protein</fullName>
    </submittedName>
</protein>
<proteinExistence type="predicted"/>
<gene>
    <name evidence="1" type="ORF">GR206_08215</name>
</gene>
<dbReference type="EMBL" id="WUEP01000004">
    <property type="protein sequence ID" value="NEH91026.1"/>
    <property type="molecule type" value="Genomic_DNA"/>
</dbReference>